<dbReference type="GO" id="GO:0016405">
    <property type="term" value="F:CoA-ligase activity"/>
    <property type="evidence" value="ECO:0007669"/>
    <property type="project" value="InterPro"/>
</dbReference>
<dbReference type="InterPro" id="IPR011957">
    <property type="entry name" value="Benz_CoA_lig"/>
</dbReference>
<dbReference type="InterPro" id="IPR000873">
    <property type="entry name" value="AMP-dep_synth/lig_dom"/>
</dbReference>
<organism evidence="4 5">
    <name type="scientific">Thermoactinomyces mirandus</name>
    <dbReference type="NCBI Taxonomy" id="2756294"/>
    <lineage>
        <taxon>Bacteria</taxon>
        <taxon>Bacillati</taxon>
        <taxon>Bacillota</taxon>
        <taxon>Bacilli</taxon>
        <taxon>Bacillales</taxon>
        <taxon>Thermoactinomycetaceae</taxon>
        <taxon>Thermoactinomyces</taxon>
    </lineage>
</organism>
<evidence type="ECO:0000313" key="4">
    <source>
        <dbReference type="EMBL" id="MBA4603826.1"/>
    </source>
</evidence>
<dbReference type="GO" id="GO:0005524">
    <property type="term" value="F:ATP binding"/>
    <property type="evidence" value="ECO:0007669"/>
    <property type="project" value="InterPro"/>
</dbReference>
<proteinExistence type="predicted"/>
<dbReference type="AlphaFoldDB" id="A0A7W1XV93"/>
<evidence type="ECO:0000259" key="3">
    <source>
        <dbReference type="Pfam" id="PF13193"/>
    </source>
</evidence>
<evidence type="ECO:0000313" key="5">
    <source>
        <dbReference type="Proteomes" id="UP000538292"/>
    </source>
</evidence>
<keyword evidence="5" id="KW-1185">Reference proteome</keyword>
<dbReference type="GO" id="GO:0016878">
    <property type="term" value="F:acid-thiol ligase activity"/>
    <property type="evidence" value="ECO:0007669"/>
    <property type="project" value="TreeGrafter"/>
</dbReference>
<dbReference type="PANTHER" id="PTHR43352">
    <property type="entry name" value="ACETYL-COA SYNTHETASE"/>
    <property type="match status" value="1"/>
</dbReference>
<protein>
    <submittedName>
        <fullName evidence="4">Benzoate-CoA ligase family protein</fullName>
    </submittedName>
</protein>
<dbReference type="InterPro" id="IPR045851">
    <property type="entry name" value="AMP-bd_C_sf"/>
</dbReference>
<accession>A0A7W1XV93</accession>
<dbReference type="Pfam" id="PF13193">
    <property type="entry name" value="AMP-binding_C"/>
    <property type="match status" value="1"/>
</dbReference>
<evidence type="ECO:0000256" key="1">
    <source>
        <dbReference type="ARBA" id="ARBA00022598"/>
    </source>
</evidence>
<dbReference type="SUPFAM" id="SSF56801">
    <property type="entry name" value="Acetyl-CoA synthetase-like"/>
    <property type="match status" value="1"/>
</dbReference>
<dbReference type="Proteomes" id="UP000538292">
    <property type="component" value="Unassembled WGS sequence"/>
</dbReference>
<dbReference type="InterPro" id="IPR042099">
    <property type="entry name" value="ANL_N_sf"/>
</dbReference>
<feature type="domain" description="AMP-dependent synthetase/ligase" evidence="2">
    <location>
        <begin position="23"/>
        <end position="384"/>
    </location>
</feature>
<dbReference type="Pfam" id="PF00501">
    <property type="entry name" value="AMP-binding"/>
    <property type="match status" value="1"/>
</dbReference>
<comment type="caution">
    <text evidence="4">The sequence shown here is derived from an EMBL/GenBank/DDBJ whole genome shotgun (WGS) entry which is preliminary data.</text>
</comment>
<dbReference type="InterPro" id="IPR025110">
    <property type="entry name" value="AMP-bd_C"/>
</dbReference>
<dbReference type="EMBL" id="JACEOL010000072">
    <property type="protein sequence ID" value="MBA4603826.1"/>
    <property type="molecule type" value="Genomic_DNA"/>
</dbReference>
<dbReference type="RefSeq" id="WP_181742297.1">
    <property type="nucleotide sequence ID" value="NZ_JACEOL010000072.1"/>
</dbReference>
<feature type="domain" description="AMP-binding enzyme C-terminal" evidence="3">
    <location>
        <begin position="434"/>
        <end position="512"/>
    </location>
</feature>
<keyword evidence="1 4" id="KW-0436">Ligase</keyword>
<evidence type="ECO:0000259" key="2">
    <source>
        <dbReference type="Pfam" id="PF00501"/>
    </source>
</evidence>
<name>A0A7W1XV93_9BACL</name>
<sequence length="529" mass="60002">MDLRGIGTPYNASSRFIDDNVKNGMGDRVAIYYQDQQITYRQLQERVNRVGNMLTELDLKMENRVLLVCHDTPEFVYSFFGAIKLGAVPIPVNTMMKPSDYEYYLNNSRARVLIIHQGLWENIIHLKDRFIYLEYVIVIPESDQGNFAGVLNFCDMMENAGNMLDSCYTQSDDSAFWLFSSGSTGEPKGVIHLQHDMEYALDHYAKNILKISKNDICFSASKLFFAYGLGGGMYFPFGVGAATVLLPDRPFPEVVLQVIEKCRPTIFFGVPTLYGNLIDFTEKNGKLYDLSSLRICVSAGEALPAAFLRKWKKIYNLDILDGIGSTEALHIYLSNRIDDIRGGSSGKVVPGYEARIVNEEGEDLPPNEVGDLLIRGDSIAQGYWNLHEQTKQKFLGEWLNTGDKYYMDEDGYYWYCGRSDDMIKTGGIWVSPIEIENCLLRHETVLEAAVVGVTDENELSLPKAYIVLKEGVQPTEDLACELKTFVKENLARYKYPRIIKFTDNLPKTTTGKIQRFKLKLDNDNQGNKL</sequence>
<dbReference type="PANTHER" id="PTHR43352:SF1">
    <property type="entry name" value="ANTHRANILATE--COA LIGASE"/>
    <property type="match status" value="1"/>
</dbReference>
<dbReference type="GO" id="GO:0044550">
    <property type="term" value="P:secondary metabolite biosynthetic process"/>
    <property type="evidence" value="ECO:0007669"/>
    <property type="project" value="TreeGrafter"/>
</dbReference>
<gene>
    <name evidence="4" type="ORF">H2C83_16285</name>
</gene>
<dbReference type="Gene3D" id="3.40.50.12780">
    <property type="entry name" value="N-terminal domain of ligase-like"/>
    <property type="match status" value="1"/>
</dbReference>
<dbReference type="NCBIfam" id="TIGR02262">
    <property type="entry name" value="benz_CoA_lig"/>
    <property type="match status" value="1"/>
</dbReference>
<reference evidence="4 5" key="1">
    <citation type="submission" date="2020-07" db="EMBL/GenBank/DDBJ databases">
        <title>Thermoactinomyces phylogeny.</title>
        <authorList>
            <person name="Dunlap C."/>
        </authorList>
    </citation>
    <scope>NUCLEOTIDE SEQUENCE [LARGE SCALE GENOMIC DNA]</scope>
    <source>
        <strain evidence="4 5">AMNI-1</strain>
    </source>
</reference>
<dbReference type="Gene3D" id="3.30.300.30">
    <property type="match status" value="1"/>
</dbReference>